<dbReference type="PANTHER" id="PTHR10039:SF14">
    <property type="entry name" value="NACHT DOMAIN-CONTAINING PROTEIN"/>
    <property type="match status" value="1"/>
</dbReference>
<sequence>MERLVYEPFQAALQGGRLIKTLLKGPFLIVIDGLDECDDKQGVKELIDHMLDFFKKHPSIPLRIFIASRVEQHIRAHLKTDGVLVRNLDDDSPDEDIDQFLQTSFQIAAKQDPIIQAYIHGHGSWPTTSDMGKLTGHSRGSFALASAIFEFIRQPSSREDPTTPMDRLPLTLEMNGLDGLYTQTLARSEHLPHFRNIISTVALLMEPLPIVGIAGLLGIEAFEAIRVLMNLQAIIHVPGTDEKGEVTLCHTSLRDFFTTESRSGSFFVPPSYHLYLSYFCISSALENNNEQAHVYGRQYFDSHWRLFAGSTGCNFFQEIEKFKARQPLLVDRLPYHAFLCSVFFYTFFMMDRRRWNEGLDLLIECAKQLALAMECPDRHIRLWLGEKLYYSATDHREEAFRLSERAHEALQHDLQCVSTAIHANFPQFLNPPSNFRMINEFTVNLDRLSGIDVFNMLNWIVAHARLEWEDLKITPNPPLELYASYDWMRGSLILDFHGIGRHQ</sequence>
<dbReference type="AlphaFoldDB" id="A0A4Q2D9Q3"/>
<dbReference type="Proteomes" id="UP000290288">
    <property type="component" value="Unassembled WGS sequence"/>
</dbReference>
<accession>A0A4Q2D9Q3</accession>
<dbReference type="OrthoDB" id="538223at2759"/>
<name>A0A4Q2D9Q3_9AGAR</name>
<dbReference type="EMBL" id="SDEE01000448">
    <property type="protein sequence ID" value="RXW16343.1"/>
    <property type="molecule type" value="Genomic_DNA"/>
</dbReference>
<evidence type="ECO:0000259" key="2">
    <source>
        <dbReference type="Pfam" id="PF24883"/>
    </source>
</evidence>
<dbReference type="Pfam" id="PF24883">
    <property type="entry name" value="NPHP3_N"/>
    <property type="match status" value="1"/>
</dbReference>
<evidence type="ECO:0000313" key="4">
    <source>
        <dbReference type="Proteomes" id="UP000290288"/>
    </source>
</evidence>
<feature type="domain" description="Nephrocystin 3-like N-terminal" evidence="2">
    <location>
        <begin position="22"/>
        <end position="69"/>
    </location>
</feature>
<gene>
    <name evidence="3" type="ORF">EST38_g9515</name>
</gene>
<evidence type="ECO:0000313" key="3">
    <source>
        <dbReference type="EMBL" id="RXW16343.1"/>
    </source>
</evidence>
<keyword evidence="1" id="KW-0677">Repeat</keyword>
<proteinExistence type="predicted"/>
<reference evidence="3 4" key="1">
    <citation type="submission" date="2019-01" db="EMBL/GenBank/DDBJ databases">
        <title>Draft genome sequence of Psathyrella aberdarensis IHI B618.</title>
        <authorList>
            <person name="Buettner E."/>
            <person name="Kellner H."/>
        </authorList>
    </citation>
    <scope>NUCLEOTIDE SEQUENCE [LARGE SCALE GENOMIC DNA]</scope>
    <source>
        <strain evidence="3 4">IHI B618</strain>
    </source>
</reference>
<evidence type="ECO:0000256" key="1">
    <source>
        <dbReference type="ARBA" id="ARBA00022737"/>
    </source>
</evidence>
<dbReference type="PANTHER" id="PTHR10039">
    <property type="entry name" value="AMELOGENIN"/>
    <property type="match status" value="1"/>
</dbReference>
<protein>
    <recommendedName>
        <fullName evidence="2">Nephrocystin 3-like N-terminal domain-containing protein</fullName>
    </recommendedName>
</protein>
<organism evidence="3 4">
    <name type="scientific">Candolleomyces aberdarensis</name>
    <dbReference type="NCBI Taxonomy" id="2316362"/>
    <lineage>
        <taxon>Eukaryota</taxon>
        <taxon>Fungi</taxon>
        <taxon>Dikarya</taxon>
        <taxon>Basidiomycota</taxon>
        <taxon>Agaricomycotina</taxon>
        <taxon>Agaricomycetes</taxon>
        <taxon>Agaricomycetidae</taxon>
        <taxon>Agaricales</taxon>
        <taxon>Agaricineae</taxon>
        <taxon>Psathyrellaceae</taxon>
        <taxon>Candolleomyces</taxon>
    </lineage>
</organism>
<dbReference type="InterPro" id="IPR056884">
    <property type="entry name" value="NPHP3-like_N"/>
</dbReference>
<comment type="caution">
    <text evidence="3">The sequence shown here is derived from an EMBL/GenBank/DDBJ whole genome shotgun (WGS) entry which is preliminary data.</text>
</comment>
<keyword evidence="4" id="KW-1185">Reference proteome</keyword>